<feature type="compositionally biased region" description="Basic and acidic residues" evidence="1">
    <location>
        <begin position="27"/>
        <end position="39"/>
    </location>
</feature>
<dbReference type="Proteomes" id="UP000761534">
    <property type="component" value="Unassembled WGS sequence"/>
</dbReference>
<evidence type="ECO:0000256" key="1">
    <source>
        <dbReference type="SAM" id="MobiDB-lite"/>
    </source>
</evidence>
<reference evidence="2" key="1">
    <citation type="journal article" date="2019" name="G3 (Bethesda)">
        <title>Genome Assemblies of Two Rare Opportunistic Yeast Pathogens: Diutina rugosa (syn. Candida rugosa) and Trichomonascus ciferrii (syn. Candida ciferrii).</title>
        <authorList>
            <person name="Mixao V."/>
            <person name="Saus E."/>
            <person name="Hansen A.P."/>
            <person name="Lass-Florl C."/>
            <person name="Gabaldon T."/>
        </authorList>
    </citation>
    <scope>NUCLEOTIDE SEQUENCE</scope>
    <source>
        <strain evidence="2">CBS 4856</strain>
    </source>
</reference>
<evidence type="ECO:0000313" key="3">
    <source>
        <dbReference type="Proteomes" id="UP000761534"/>
    </source>
</evidence>
<gene>
    <name evidence="2" type="ORF">TRICI_001112</name>
</gene>
<proteinExistence type="predicted"/>
<sequence length="293" mass="34288">MDGPFKKPVKRKRKASVALESASQKRQCNERGGSEMRHDADKEASLRRWFEVYTKTVKRLGLRSYNAYNVAVKKYVFNGDRSHLFVVECCNYEGAVFKPFIVGKGLVRTPDFAFWRRDVRFEEQHWLDWLENVFLPTTNERTKGQMLPSMIAAEYQPKMGQRFMKRTRDNRIHVLLSSSDTREMVFPLEAKFYRVLETHLYDASYSSITTAEQFWIKYKAARAIAQKHIQEGWHRSGFCPIRVENAVHLNKLGYRPPFTLEYDKGIYSQELTTLSGSLYNSRCKSPLKPSENI</sequence>
<dbReference type="EMBL" id="SWFS01000083">
    <property type="protein sequence ID" value="KAA8916756.1"/>
    <property type="molecule type" value="Genomic_DNA"/>
</dbReference>
<comment type="caution">
    <text evidence="2">The sequence shown here is derived from an EMBL/GenBank/DDBJ whole genome shotgun (WGS) entry which is preliminary data.</text>
</comment>
<dbReference type="AlphaFoldDB" id="A0A642VBJ8"/>
<dbReference type="VEuPathDB" id="FungiDB:TRICI_001112"/>
<organism evidence="2 3">
    <name type="scientific">Trichomonascus ciferrii</name>
    <dbReference type="NCBI Taxonomy" id="44093"/>
    <lineage>
        <taxon>Eukaryota</taxon>
        <taxon>Fungi</taxon>
        <taxon>Dikarya</taxon>
        <taxon>Ascomycota</taxon>
        <taxon>Saccharomycotina</taxon>
        <taxon>Dipodascomycetes</taxon>
        <taxon>Dipodascales</taxon>
        <taxon>Trichomonascaceae</taxon>
        <taxon>Trichomonascus</taxon>
        <taxon>Trichomonascus ciferrii complex</taxon>
    </lineage>
</organism>
<feature type="region of interest" description="Disordered" evidence="1">
    <location>
        <begin position="1"/>
        <end position="39"/>
    </location>
</feature>
<name>A0A642VBJ8_9ASCO</name>
<evidence type="ECO:0000313" key="2">
    <source>
        <dbReference type="EMBL" id="KAA8916756.1"/>
    </source>
</evidence>
<protein>
    <submittedName>
        <fullName evidence="2">Uncharacterized protein</fullName>
    </submittedName>
</protein>
<keyword evidence="3" id="KW-1185">Reference proteome</keyword>
<accession>A0A642VBJ8</accession>